<keyword evidence="4" id="KW-0378">Hydrolase</keyword>
<dbReference type="GO" id="GO:0003676">
    <property type="term" value="F:nucleic acid binding"/>
    <property type="evidence" value="ECO:0007669"/>
    <property type="project" value="InterPro"/>
</dbReference>
<evidence type="ECO:0000313" key="9">
    <source>
        <dbReference type="EMBL" id="OGC70212.1"/>
    </source>
</evidence>
<evidence type="ECO:0000256" key="1">
    <source>
        <dbReference type="ARBA" id="ARBA00005915"/>
    </source>
</evidence>
<feature type="domain" description="RecJ OB" evidence="8">
    <location>
        <begin position="440"/>
        <end position="546"/>
    </location>
</feature>
<proteinExistence type="inferred from homology"/>
<keyword evidence="3" id="KW-0540">Nuclease</keyword>
<dbReference type="InterPro" id="IPR001667">
    <property type="entry name" value="DDH_dom"/>
</dbReference>
<dbReference type="Proteomes" id="UP000179113">
    <property type="component" value="Unassembled WGS sequence"/>
</dbReference>
<dbReference type="InterPro" id="IPR004610">
    <property type="entry name" value="RecJ"/>
</dbReference>
<dbReference type="EMBL" id="MEWA01000009">
    <property type="protein sequence ID" value="OGC70212.1"/>
    <property type="molecule type" value="Genomic_DNA"/>
</dbReference>
<evidence type="ECO:0000259" key="7">
    <source>
        <dbReference type="Pfam" id="PF02272"/>
    </source>
</evidence>
<dbReference type="NCBIfam" id="TIGR00644">
    <property type="entry name" value="recJ"/>
    <property type="match status" value="1"/>
</dbReference>
<dbReference type="Pfam" id="PF01368">
    <property type="entry name" value="DHH"/>
    <property type="match status" value="1"/>
</dbReference>
<dbReference type="PANTHER" id="PTHR30255:SF2">
    <property type="entry name" value="SINGLE-STRANDED-DNA-SPECIFIC EXONUCLEASE RECJ"/>
    <property type="match status" value="1"/>
</dbReference>
<evidence type="ECO:0000313" key="10">
    <source>
        <dbReference type="Proteomes" id="UP000179113"/>
    </source>
</evidence>
<feature type="domain" description="DHHA1" evidence="7">
    <location>
        <begin position="333"/>
        <end position="429"/>
    </location>
</feature>
<sequence length="550" mass="61356">MKRWEIKKEYVVGDDIIKLLLENRGISTKQEIDDFLHAPPISELVKKLPREFRESLRDASELIKNHTSKNLPIVVHGDYDADGICATAILYKMIKNELKYESVYYFIPNRFDHGYGLSTESVNEVVNMLDSEGFDTKKGGLFITVDSGITAAGSVEFVRTLGFDIIITDHHQKPDKLPNANVIVWYDKVVGASISWILSRVLGSTDPQSLSLAAIATVTDLQPLKDLNREIVKKGLKILNSNPIIGLKKLVGAAGKETGELDTYDLGWIIGPRLNASGRLLEATNSLQLLLEEDATKAEELALKLNAVNIERQDKTLEMFEIASSVGKADLPKIIFSSDQNYHEGVIGLVAARLTQKFYRPSIVISLSEEFGKGSVRSIQGVDIISMLRKFDDLFENLGGHPMAAGFTIKKENISILEDKLLEEAENLIEDSLFERVLKVDVKIPVNIIDLELLEKIEELQPFGLGNEEPVFMSENLGVVSVDAVGKEKSHLIIKLFDGQEIHKSIYFNAVDNNVAVQMGDKLDIVYTIKKNVYNGKTYIDLVLKDLKIL</sequence>
<protein>
    <recommendedName>
        <fullName evidence="2">Single-stranded-DNA-specific exonuclease RecJ</fullName>
    </recommendedName>
</protein>
<evidence type="ECO:0000256" key="2">
    <source>
        <dbReference type="ARBA" id="ARBA00019841"/>
    </source>
</evidence>
<comment type="similarity">
    <text evidence="1">Belongs to the RecJ family.</text>
</comment>
<evidence type="ECO:0000256" key="5">
    <source>
        <dbReference type="ARBA" id="ARBA00022839"/>
    </source>
</evidence>
<dbReference type="GO" id="GO:0006281">
    <property type="term" value="P:DNA repair"/>
    <property type="evidence" value="ECO:0007669"/>
    <property type="project" value="InterPro"/>
</dbReference>
<dbReference type="Gene3D" id="3.10.310.30">
    <property type="match status" value="1"/>
</dbReference>
<dbReference type="InterPro" id="IPR003156">
    <property type="entry name" value="DHHA1_dom"/>
</dbReference>
<organism evidence="9 10">
    <name type="scientific">candidate division WWE3 bacterium RIFOXYC1_FULL_39_7</name>
    <dbReference type="NCBI Taxonomy" id="1802643"/>
    <lineage>
        <taxon>Bacteria</taxon>
        <taxon>Katanobacteria</taxon>
    </lineage>
</organism>
<dbReference type="AlphaFoldDB" id="A0A1F4WLB7"/>
<dbReference type="SUPFAM" id="SSF64182">
    <property type="entry name" value="DHH phosphoesterases"/>
    <property type="match status" value="1"/>
</dbReference>
<reference evidence="9 10" key="1">
    <citation type="journal article" date="2016" name="Nat. Commun.">
        <title>Thousands of microbial genomes shed light on interconnected biogeochemical processes in an aquifer system.</title>
        <authorList>
            <person name="Anantharaman K."/>
            <person name="Brown C.T."/>
            <person name="Hug L.A."/>
            <person name="Sharon I."/>
            <person name="Castelle C.J."/>
            <person name="Probst A.J."/>
            <person name="Thomas B.C."/>
            <person name="Singh A."/>
            <person name="Wilkins M.J."/>
            <person name="Karaoz U."/>
            <person name="Brodie E.L."/>
            <person name="Williams K.H."/>
            <person name="Hubbard S.S."/>
            <person name="Banfield J.F."/>
        </authorList>
    </citation>
    <scope>NUCLEOTIDE SEQUENCE [LARGE SCALE GENOMIC DNA]</scope>
</reference>
<feature type="domain" description="DDH" evidence="6">
    <location>
        <begin position="73"/>
        <end position="192"/>
    </location>
</feature>
<dbReference type="Pfam" id="PF17768">
    <property type="entry name" value="RecJ_OB"/>
    <property type="match status" value="1"/>
</dbReference>
<accession>A0A1F4WLB7</accession>
<dbReference type="InterPro" id="IPR038763">
    <property type="entry name" value="DHH_sf"/>
</dbReference>
<evidence type="ECO:0000259" key="8">
    <source>
        <dbReference type="Pfam" id="PF17768"/>
    </source>
</evidence>
<evidence type="ECO:0000259" key="6">
    <source>
        <dbReference type="Pfam" id="PF01368"/>
    </source>
</evidence>
<evidence type="ECO:0000256" key="4">
    <source>
        <dbReference type="ARBA" id="ARBA00022801"/>
    </source>
</evidence>
<dbReference type="PANTHER" id="PTHR30255">
    <property type="entry name" value="SINGLE-STRANDED-DNA-SPECIFIC EXONUCLEASE RECJ"/>
    <property type="match status" value="1"/>
</dbReference>
<dbReference type="GO" id="GO:0008409">
    <property type="term" value="F:5'-3' exonuclease activity"/>
    <property type="evidence" value="ECO:0007669"/>
    <property type="project" value="InterPro"/>
</dbReference>
<dbReference type="Pfam" id="PF02272">
    <property type="entry name" value="DHHA1"/>
    <property type="match status" value="1"/>
</dbReference>
<comment type="caution">
    <text evidence="9">The sequence shown here is derived from an EMBL/GenBank/DDBJ whole genome shotgun (WGS) entry which is preliminary data.</text>
</comment>
<gene>
    <name evidence="9" type="ORF">A2415_00885</name>
</gene>
<dbReference type="Gene3D" id="3.90.1640.30">
    <property type="match status" value="1"/>
</dbReference>
<dbReference type="GO" id="GO:0006310">
    <property type="term" value="P:DNA recombination"/>
    <property type="evidence" value="ECO:0007669"/>
    <property type="project" value="InterPro"/>
</dbReference>
<dbReference type="InterPro" id="IPR051673">
    <property type="entry name" value="SSDNA_exonuclease_RecJ"/>
</dbReference>
<evidence type="ECO:0000256" key="3">
    <source>
        <dbReference type="ARBA" id="ARBA00022722"/>
    </source>
</evidence>
<name>A0A1F4WLB7_UNCKA</name>
<dbReference type="InterPro" id="IPR041122">
    <property type="entry name" value="RecJ_OB"/>
</dbReference>
<keyword evidence="5 9" id="KW-0269">Exonuclease</keyword>